<evidence type="ECO:0008006" key="3">
    <source>
        <dbReference type="Google" id="ProtNLM"/>
    </source>
</evidence>
<keyword evidence="2" id="KW-1185">Reference proteome</keyword>
<dbReference type="Gene3D" id="3.10.450.50">
    <property type="match status" value="1"/>
</dbReference>
<dbReference type="AlphaFoldDB" id="A0A521BQ80"/>
<dbReference type="SUPFAM" id="SSF54427">
    <property type="entry name" value="NTF2-like"/>
    <property type="match status" value="1"/>
</dbReference>
<sequence>MKSFNHTNHGLIMGITTSLIVLTSITSATSSKAQSASSSLVELTSTPIPKANLVTLVNKQIHVWNNVDSKRRLTGMTEIYQHDVTFFDHDGIVNGIKDLNDRITVLQHKFSGFKFSLAKIDNSYNVVRYYWNFGPASDPKLIQGMDLIILEKGKIRSLHVFLDKVPGRAQGNGI</sequence>
<organism evidence="1 2">
    <name type="scientific">Pedobacter westerhofensis</name>
    <dbReference type="NCBI Taxonomy" id="425512"/>
    <lineage>
        <taxon>Bacteria</taxon>
        <taxon>Pseudomonadati</taxon>
        <taxon>Bacteroidota</taxon>
        <taxon>Sphingobacteriia</taxon>
        <taxon>Sphingobacteriales</taxon>
        <taxon>Sphingobacteriaceae</taxon>
        <taxon>Pedobacter</taxon>
    </lineage>
</organism>
<dbReference type="OrthoDB" id="2613830at2"/>
<name>A0A521BQ80_9SPHI</name>
<dbReference type="EMBL" id="FXTN01000002">
    <property type="protein sequence ID" value="SMO48911.1"/>
    <property type="molecule type" value="Genomic_DNA"/>
</dbReference>
<accession>A0A521BQ80</accession>
<protein>
    <recommendedName>
        <fullName evidence="3">SnoaL-like domain-containing protein</fullName>
    </recommendedName>
</protein>
<gene>
    <name evidence="1" type="ORF">SAMN06265348_102472</name>
</gene>
<evidence type="ECO:0000313" key="1">
    <source>
        <dbReference type="EMBL" id="SMO48911.1"/>
    </source>
</evidence>
<dbReference type="Proteomes" id="UP000320300">
    <property type="component" value="Unassembled WGS sequence"/>
</dbReference>
<dbReference type="InterPro" id="IPR032710">
    <property type="entry name" value="NTF2-like_dom_sf"/>
</dbReference>
<reference evidence="1 2" key="1">
    <citation type="submission" date="2017-05" db="EMBL/GenBank/DDBJ databases">
        <authorList>
            <person name="Varghese N."/>
            <person name="Submissions S."/>
        </authorList>
    </citation>
    <scope>NUCLEOTIDE SEQUENCE [LARGE SCALE GENOMIC DNA]</scope>
    <source>
        <strain evidence="1 2">DSM 19036</strain>
    </source>
</reference>
<proteinExistence type="predicted"/>
<dbReference type="RefSeq" id="WP_142527121.1">
    <property type="nucleotide sequence ID" value="NZ_CBCSJO010000003.1"/>
</dbReference>
<evidence type="ECO:0000313" key="2">
    <source>
        <dbReference type="Proteomes" id="UP000320300"/>
    </source>
</evidence>